<organism evidence="2 3">
    <name type="scientific">Pelobates cultripes</name>
    <name type="common">Western spadefoot toad</name>
    <dbReference type="NCBI Taxonomy" id="61616"/>
    <lineage>
        <taxon>Eukaryota</taxon>
        <taxon>Metazoa</taxon>
        <taxon>Chordata</taxon>
        <taxon>Craniata</taxon>
        <taxon>Vertebrata</taxon>
        <taxon>Euteleostomi</taxon>
        <taxon>Amphibia</taxon>
        <taxon>Batrachia</taxon>
        <taxon>Anura</taxon>
        <taxon>Pelobatoidea</taxon>
        <taxon>Pelobatidae</taxon>
        <taxon>Pelobates</taxon>
    </lineage>
</organism>
<sequence>MVGKARSSNFTVFEKLDLLELVKPYIGVLEEHTNKHSVIIEKNNCWEIIAEKYNAIGAGRPPRTAQGLRTLYKRLKEYGKQELFQCKTSQAGYQNTVSEATKKLVEIIPQFGNVCYARDLNGGISSETICSETDPNLSSQHLQLQDQLASVTVQLEQEEDVKPPPSLLLNPPPIALQEDSEDVEFEHDLERSLSPSVSSVDVRLSLSPPLPRIEECYSRTDERLRSTCRYNPETLQMVKKEHEMILSNQRQYGLYIKEKREGLKRRQHLEEELLKAKIKVEKLKAIKLRRDLPEYSNLIFACSKWKCRTYSD</sequence>
<accession>A0AAD1W3Q2</accession>
<protein>
    <submittedName>
        <fullName evidence="2">Fibrinogen silencer-binding</fullName>
    </submittedName>
</protein>
<evidence type="ECO:0000259" key="1">
    <source>
        <dbReference type="Pfam" id="PF13873"/>
    </source>
</evidence>
<dbReference type="AlphaFoldDB" id="A0AAD1W3Q2"/>
<dbReference type="PANTHER" id="PTHR15386">
    <property type="entry name" value="FIBRINOGEN SILENCER-BINDING PROTEIN"/>
    <property type="match status" value="1"/>
</dbReference>
<evidence type="ECO:0000313" key="3">
    <source>
        <dbReference type="Proteomes" id="UP001295444"/>
    </source>
</evidence>
<dbReference type="InterPro" id="IPR028002">
    <property type="entry name" value="Myb_DNA-bind_5"/>
</dbReference>
<dbReference type="PANTHER" id="PTHR15386:SF0">
    <property type="entry name" value="FIBRINOGEN SILENCER-BINDING PROTEIN"/>
    <property type="match status" value="1"/>
</dbReference>
<proteinExistence type="predicted"/>
<feature type="domain" description="Myb/SANT-like DNA-binding" evidence="1">
    <location>
        <begin position="6"/>
        <end position="83"/>
    </location>
</feature>
<dbReference type="Proteomes" id="UP001295444">
    <property type="component" value="Chromosome 04"/>
</dbReference>
<evidence type="ECO:0000313" key="2">
    <source>
        <dbReference type="EMBL" id="CAH2285577.1"/>
    </source>
</evidence>
<dbReference type="EMBL" id="OW240915">
    <property type="protein sequence ID" value="CAH2285577.1"/>
    <property type="molecule type" value="Genomic_DNA"/>
</dbReference>
<dbReference type="InterPro" id="IPR042383">
    <property type="entry name" value="FSBP"/>
</dbReference>
<name>A0AAD1W3Q2_PELCU</name>
<reference evidence="2" key="1">
    <citation type="submission" date="2022-03" db="EMBL/GenBank/DDBJ databases">
        <authorList>
            <person name="Alioto T."/>
            <person name="Alioto T."/>
            <person name="Gomez Garrido J."/>
        </authorList>
    </citation>
    <scope>NUCLEOTIDE SEQUENCE</scope>
</reference>
<gene>
    <name evidence="2" type="ORF">PECUL_23A049882</name>
</gene>
<dbReference type="Pfam" id="PF13873">
    <property type="entry name" value="Myb_DNA-bind_5"/>
    <property type="match status" value="1"/>
</dbReference>
<keyword evidence="3" id="KW-1185">Reference proteome</keyword>